<evidence type="ECO:0000313" key="2">
    <source>
        <dbReference type="Proteomes" id="UP000294887"/>
    </source>
</evidence>
<dbReference type="InterPro" id="IPR012675">
    <property type="entry name" value="Beta-grasp_dom_sf"/>
</dbReference>
<accession>A0A4R1F787</accession>
<dbReference type="RefSeq" id="WP_207907056.1">
    <property type="nucleotide sequence ID" value="NZ_BAAAFU010000004.1"/>
</dbReference>
<dbReference type="InterPro" id="IPR003749">
    <property type="entry name" value="ThiS/MoaD-like"/>
</dbReference>
<dbReference type="InterPro" id="IPR016155">
    <property type="entry name" value="Mopterin_synth/thiamin_S_b"/>
</dbReference>
<protein>
    <submittedName>
        <fullName evidence="1">Sulfur carrier protein ThiS</fullName>
    </submittedName>
</protein>
<gene>
    <name evidence="1" type="ORF">EV695_2364</name>
</gene>
<reference evidence="1 2" key="1">
    <citation type="submission" date="2019-03" db="EMBL/GenBank/DDBJ databases">
        <title>Genomic Encyclopedia of Type Strains, Phase IV (KMG-IV): sequencing the most valuable type-strain genomes for metagenomic binning, comparative biology and taxonomic classification.</title>
        <authorList>
            <person name="Goeker M."/>
        </authorList>
    </citation>
    <scope>NUCLEOTIDE SEQUENCE [LARGE SCALE GENOMIC DNA]</scope>
    <source>
        <strain evidence="1 2">DSM 24830</strain>
    </source>
</reference>
<dbReference type="Gene3D" id="3.10.20.30">
    <property type="match status" value="1"/>
</dbReference>
<dbReference type="AlphaFoldDB" id="A0A4R1F787"/>
<dbReference type="SUPFAM" id="SSF54285">
    <property type="entry name" value="MoaD/ThiS"/>
    <property type="match status" value="1"/>
</dbReference>
<keyword evidence="2" id="KW-1185">Reference proteome</keyword>
<organism evidence="1 2">
    <name type="scientific">Cocleimonas flava</name>
    <dbReference type="NCBI Taxonomy" id="634765"/>
    <lineage>
        <taxon>Bacteria</taxon>
        <taxon>Pseudomonadati</taxon>
        <taxon>Pseudomonadota</taxon>
        <taxon>Gammaproteobacteria</taxon>
        <taxon>Thiotrichales</taxon>
        <taxon>Thiotrichaceae</taxon>
        <taxon>Cocleimonas</taxon>
    </lineage>
</organism>
<sequence>MDKPKIKMHLELFASLMRLLPPGTSRHKREIKVPQGTSVQDVIDEYNIPLELAHIVLVNGVFVCEDRSAHILEADDVLSIWPPVAGG</sequence>
<evidence type="ECO:0000313" key="1">
    <source>
        <dbReference type="EMBL" id="TCJ87848.1"/>
    </source>
</evidence>
<dbReference type="EMBL" id="SMFQ01000003">
    <property type="protein sequence ID" value="TCJ87848.1"/>
    <property type="molecule type" value="Genomic_DNA"/>
</dbReference>
<dbReference type="Pfam" id="PF02597">
    <property type="entry name" value="ThiS"/>
    <property type="match status" value="1"/>
</dbReference>
<comment type="caution">
    <text evidence="1">The sequence shown here is derived from an EMBL/GenBank/DDBJ whole genome shotgun (WGS) entry which is preliminary data.</text>
</comment>
<dbReference type="Proteomes" id="UP000294887">
    <property type="component" value="Unassembled WGS sequence"/>
</dbReference>
<name>A0A4R1F787_9GAMM</name>
<proteinExistence type="predicted"/>